<keyword evidence="2" id="KW-1185">Reference proteome</keyword>
<feature type="non-terminal residue" evidence="1">
    <location>
        <position position="1"/>
    </location>
</feature>
<reference evidence="1" key="1">
    <citation type="submission" date="2023-06" db="EMBL/GenBank/DDBJ databases">
        <authorList>
            <person name="Delattre M."/>
        </authorList>
    </citation>
    <scope>NUCLEOTIDE SEQUENCE</scope>
    <source>
        <strain evidence="1">AF72</strain>
    </source>
</reference>
<evidence type="ECO:0000313" key="1">
    <source>
        <dbReference type="EMBL" id="CAJ0575877.1"/>
    </source>
</evidence>
<evidence type="ECO:0008006" key="3">
    <source>
        <dbReference type="Google" id="ProtNLM"/>
    </source>
</evidence>
<dbReference type="EMBL" id="CATQJA010002641">
    <property type="protein sequence ID" value="CAJ0575877.1"/>
    <property type="molecule type" value="Genomic_DNA"/>
</dbReference>
<proteinExistence type="predicted"/>
<dbReference type="AlphaFoldDB" id="A0AA36CXU7"/>
<dbReference type="Proteomes" id="UP001177023">
    <property type="component" value="Unassembled WGS sequence"/>
</dbReference>
<protein>
    <recommendedName>
        <fullName evidence="3">CobW C-terminal domain-containing protein</fullName>
    </recommendedName>
</protein>
<gene>
    <name evidence="1" type="ORF">MSPICULIGERA_LOCUS14179</name>
</gene>
<sequence>MLLRETALQQLFANGITFECANFQHQYQTGPNVPIEAVGDSTLLNKEHVVFVLGMDRRQVQAKLRAHLQACLNLELAEVTVQGHD</sequence>
<comment type="caution">
    <text evidence="1">The sequence shown here is derived from an EMBL/GenBank/DDBJ whole genome shotgun (WGS) entry which is preliminary data.</text>
</comment>
<evidence type="ECO:0000313" key="2">
    <source>
        <dbReference type="Proteomes" id="UP001177023"/>
    </source>
</evidence>
<organism evidence="1 2">
    <name type="scientific">Mesorhabditis spiculigera</name>
    <dbReference type="NCBI Taxonomy" id="96644"/>
    <lineage>
        <taxon>Eukaryota</taxon>
        <taxon>Metazoa</taxon>
        <taxon>Ecdysozoa</taxon>
        <taxon>Nematoda</taxon>
        <taxon>Chromadorea</taxon>
        <taxon>Rhabditida</taxon>
        <taxon>Rhabditina</taxon>
        <taxon>Rhabditomorpha</taxon>
        <taxon>Rhabditoidea</taxon>
        <taxon>Rhabditidae</taxon>
        <taxon>Mesorhabditinae</taxon>
        <taxon>Mesorhabditis</taxon>
    </lineage>
</organism>
<name>A0AA36CXU7_9BILA</name>
<accession>A0AA36CXU7</accession>